<comment type="caution">
    <text evidence="2">The sequence shown here is derived from an EMBL/GenBank/DDBJ whole genome shotgun (WGS) entry which is preliminary data.</text>
</comment>
<name>A0A1Y4QM51_9FIRM</name>
<evidence type="ECO:0000313" key="3">
    <source>
        <dbReference type="Proteomes" id="UP000196258"/>
    </source>
</evidence>
<reference evidence="3" key="1">
    <citation type="submission" date="2017-04" db="EMBL/GenBank/DDBJ databases">
        <title>Function of individual gut microbiota members based on whole genome sequencing of pure cultures obtained from chicken caecum.</title>
        <authorList>
            <person name="Medvecky M."/>
            <person name="Cejkova D."/>
            <person name="Polansky O."/>
            <person name="Karasova D."/>
            <person name="Kubasova T."/>
            <person name="Cizek A."/>
            <person name="Rychlik I."/>
        </authorList>
    </citation>
    <scope>NUCLEOTIDE SEQUENCE [LARGE SCALE GENOMIC DNA]</scope>
    <source>
        <strain evidence="3">An149</strain>
    </source>
</reference>
<dbReference type="Proteomes" id="UP000196258">
    <property type="component" value="Unassembled WGS sequence"/>
</dbReference>
<keyword evidence="1" id="KW-0812">Transmembrane</keyword>
<dbReference type="RefSeq" id="WP_087254675.1">
    <property type="nucleotide sequence ID" value="NZ_JBKSXH010000002.1"/>
</dbReference>
<proteinExistence type="predicted"/>
<dbReference type="EMBL" id="NFLB01000002">
    <property type="protein sequence ID" value="OUQ06170.1"/>
    <property type="molecule type" value="Genomic_DNA"/>
</dbReference>
<feature type="transmembrane region" description="Helical" evidence="1">
    <location>
        <begin position="20"/>
        <end position="45"/>
    </location>
</feature>
<organism evidence="2 3">
    <name type="scientific">Thomasclavelia spiroformis</name>
    <dbReference type="NCBI Taxonomy" id="29348"/>
    <lineage>
        <taxon>Bacteria</taxon>
        <taxon>Bacillati</taxon>
        <taxon>Bacillota</taxon>
        <taxon>Erysipelotrichia</taxon>
        <taxon>Erysipelotrichales</taxon>
        <taxon>Coprobacillaceae</taxon>
        <taxon>Thomasclavelia</taxon>
    </lineage>
</organism>
<accession>A0A1Y4QM51</accession>
<dbReference type="AlphaFoldDB" id="A0A1Y4QM51"/>
<feature type="transmembrane region" description="Helical" evidence="1">
    <location>
        <begin position="51"/>
        <end position="73"/>
    </location>
</feature>
<protein>
    <submittedName>
        <fullName evidence="2">Uncharacterized protein</fullName>
    </submittedName>
</protein>
<gene>
    <name evidence="2" type="ORF">B5E91_02555</name>
</gene>
<sequence>MKKLKKCIAIIIRSNFIKYVGIFILNTIVIMDTVTIVISIINYITTKNNDYLANITNCSVLISIAFTLCICLIKNIKIIPAIEEEVK</sequence>
<keyword evidence="1" id="KW-0472">Membrane</keyword>
<keyword evidence="1" id="KW-1133">Transmembrane helix</keyword>
<evidence type="ECO:0000256" key="1">
    <source>
        <dbReference type="SAM" id="Phobius"/>
    </source>
</evidence>
<evidence type="ECO:0000313" key="2">
    <source>
        <dbReference type="EMBL" id="OUQ06170.1"/>
    </source>
</evidence>